<evidence type="ECO:0000313" key="2">
    <source>
        <dbReference type="Proteomes" id="UP000800235"/>
    </source>
</evidence>
<organism evidence="1 2">
    <name type="scientific">Tothia fuscella</name>
    <dbReference type="NCBI Taxonomy" id="1048955"/>
    <lineage>
        <taxon>Eukaryota</taxon>
        <taxon>Fungi</taxon>
        <taxon>Dikarya</taxon>
        <taxon>Ascomycota</taxon>
        <taxon>Pezizomycotina</taxon>
        <taxon>Dothideomycetes</taxon>
        <taxon>Pleosporomycetidae</taxon>
        <taxon>Venturiales</taxon>
        <taxon>Cylindrosympodiaceae</taxon>
        <taxon>Tothia</taxon>
    </lineage>
</organism>
<evidence type="ECO:0000313" key="1">
    <source>
        <dbReference type="EMBL" id="KAF2429061.1"/>
    </source>
</evidence>
<dbReference type="AlphaFoldDB" id="A0A9P4NP14"/>
<keyword evidence="2" id="KW-1185">Reference proteome</keyword>
<sequence length="304" mass="34152">MTSIIPHYTEKWWGEEMKPKCECTTDDFCHWIIEHGNGTFWAGEDGFDPIEQNPWVESYSDGYGSGEGSNEARCVTSEDMCGFDLREEVVLIYWPPSSTVEEVRGLNRTTLPLIAPKSFVTSAITLHGQDLYLQAYQVDKSSLESLKPSFISSSVLPGPFIFVSPNAYLAHHPISFARGLRQPGDWRVGADFEVIRSAGVVKLGANDIYSVKPIDGDSRISMAYAQRVASGQYFDPRLHTKYRDPTTEERVPINYANLLNPVPASVYYDARDADCWGKQTHCGTITDDPYRPRLAIKNRVIHTS</sequence>
<name>A0A9P4NP14_9PEZI</name>
<reference evidence="1" key="1">
    <citation type="journal article" date="2020" name="Stud. Mycol.">
        <title>101 Dothideomycetes genomes: a test case for predicting lifestyles and emergence of pathogens.</title>
        <authorList>
            <person name="Haridas S."/>
            <person name="Albert R."/>
            <person name="Binder M."/>
            <person name="Bloem J."/>
            <person name="Labutti K."/>
            <person name="Salamov A."/>
            <person name="Andreopoulos B."/>
            <person name="Baker S."/>
            <person name="Barry K."/>
            <person name="Bills G."/>
            <person name="Bluhm B."/>
            <person name="Cannon C."/>
            <person name="Castanera R."/>
            <person name="Culley D."/>
            <person name="Daum C."/>
            <person name="Ezra D."/>
            <person name="Gonzalez J."/>
            <person name="Henrissat B."/>
            <person name="Kuo A."/>
            <person name="Liang C."/>
            <person name="Lipzen A."/>
            <person name="Lutzoni F."/>
            <person name="Magnuson J."/>
            <person name="Mondo S."/>
            <person name="Nolan M."/>
            <person name="Ohm R."/>
            <person name="Pangilinan J."/>
            <person name="Park H.-J."/>
            <person name="Ramirez L."/>
            <person name="Alfaro M."/>
            <person name="Sun H."/>
            <person name="Tritt A."/>
            <person name="Yoshinaga Y."/>
            <person name="Zwiers L.-H."/>
            <person name="Turgeon B."/>
            <person name="Goodwin S."/>
            <person name="Spatafora J."/>
            <person name="Crous P."/>
            <person name="Grigoriev I."/>
        </authorList>
    </citation>
    <scope>NUCLEOTIDE SEQUENCE</scope>
    <source>
        <strain evidence="1">CBS 130266</strain>
    </source>
</reference>
<accession>A0A9P4NP14</accession>
<gene>
    <name evidence="1" type="ORF">EJ08DRAFT_306044</name>
</gene>
<comment type="caution">
    <text evidence="1">The sequence shown here is derived from an EMBL/GenBank/DDBJ whole genome shotgun (WGS) entry which is preliminary data.</text>
</comment>
<protein>
    <submittedName>
        <fullName evidence="1">Uncharacterized protein</fullName>
    </submittedName>
</protein>
<dbReference type="EMBL" id="MU007050">
    <property type="protein sequence ID" value="KAF2429061.1"/>
    <property type="molecule type" value="Genomic_DNA"/>
</dbReference>
<proteinExistence type="predicted"/>
<dbReference type="Proteomes" id="UP000800235">
    <property type="component" value="Unassembled WGS sequence"/>
</dbReference>